<dbReference type="EMBL" id="JANFFA010000005">
    <property type="protein sequence ID" value="MDQ2095725.1"/>
    <property type="molecule type" value="Genomic_DNA"/>
</dbReference>
<protein>
    <submittedName>
        <fullName evidence="5">Autotransporter assembly complex protein TamA</fullName>
    </submittedName>
</protein>
<proteinExistence type="predicted"/>
<dbReference type="Gene3D" id="2.40.160.50">
    <property type="entry name" value="membrane protein fhac: a member of the omp85/tpsb transporter family"/>
    <property type="match status" value="1"/>
</dbReference>
<evidence type="ECO:0000256" key="2">
    <source>
        <dbReference type="ARBA" id="ARBA00022452"/>
    </source>
</evidence>
<dbReference type="PANTHER" id="PTHR12815:SF42">
    <property type="entry name" value="BACTERIAL SURFACE ANTIGEN (D15) DOMAIN-CONTAINING PROTEIN"/>
    <property type="match status" value="1"/>
</dbReference>
<dbReference type="AlphaFoldDB" id="A0AAJ1U8T9"/>
<reference evidence="5" key="2">
    <citation type="submission" date="2023-04" db="EMBL/GenBank/DDBJ databases">
        <title>'Rhodoalgimonas zhirmunskyi' gen. nov., isolated from a red alga.</title>
        <authorList>
            <person name="Nedashkovskaya O.I."/>
            <person name="Otstavnykh N.Y."/>
            <person name="Bystritskaya E.P."/>
            <person name="Balabanova L.A."/>
            <person name="Isaeva M.P."/>
        </authorList>
    </citation>
    <scope>NUCLEOTIDE SEQUENCE</scope>
    <source>
        <strain evidence="5">10Alg 79</strain>
    </source>
</reference>
<dbReference type="RefSeq" id="WP_317627346.1">
    <property type="nucleotide sequence ID" value="NZ_JANFFA010000005.1"/>
</dbReference>
<organism evidence="5 6">
    <name type="scientific">Rhodalgimonas zhirmunskyi</name>
    <dbReference type="NCBI Taxonomy" id="2964767"/>
    <lineage>
        <taxon>Bacteria</taxon>
        <taxon>Pseudomonadati</taxon>
        <taxon>Pseudomonadota</taxon>
        <taxon>Alphaproteobacteria</taxon>
        <taxon>Rhodobacterales</taxon>
        <taxon>Roseobacteraceae</taxon>
        <taxon>Rhodalgimonas</taxon>
    </lineage>
</organism>
<dbReference type="InterPro" id="IPR034746">
    <property type="entry name" value="POTRA"/>
</dbReference>
<dbReference type="Pfam" id="PF01103">
    <property type="entry name" value="Omp85"/>
    <property type="match status" value="1"/>
</dbReference>
<name>A0AAJ1U8T9_9RHOB</name>
<keyword evidence="3" id="KW-0472">Membrane</keyword>
<evidence type="ECO:0000313" key="6">
    <source>
        <dbReference type="Proteomes" id="UP001227162"/>
    </source>
</evidence>
<dbReference type="Gene3D" id="3.10.20.310">
    <property type="entry name" value="membrane protein fhac"/>
    <property type="match status" value="1"/>
</dbReference>
<evidence type="ECO:0000259" key="4">
    <source>
        <dbReference type="PROSITE" id="PS51779"/>
    </source>
</evidence>
<dbReference type="PANTHER" id="PTHR12815">
    <property type="entry name" value="SORTING AND ASSEMBLY MACHINERY SAMM50 PROTEIN FAMILY MEMBER"/>
    <property type="match status" value="1"/>
</dbReference>
<reference evidence="5" key="1">
    <citation type="submission" date="2022-07" db="EMBL/GenBank/DDBJ databases">
        <authorList>
            <person name="Otstavnykh N."/>
            <person name="Isaeva M."/>
            <person name="Bystritskaya E."/>
        </authorList>
    </citation>
    <scope>NUCLEOTIDE SEQUENCE</scope>
    <source>
        <strain evidence="5">10Alg 79</strain>
    </source>
</reference>
<evidence type="ECO:0000313" key="5">
    <source>
        <dbReference type="EMBL" id="MDQ2095725.1"/>
    </source>
</evidence>
<dbReference type="InterPro" id="IPR000184">
    <property type="entry name" value="Bac_surfAg_D15"/>
</dbReference>
<feature type="domain" description="POTRA" evidence="4">
    <location>
        <begin position="201"/>
        <end position="275"/>
    </location>
</feature>
<dbReference type="Proteomes" id="UP001227162">
    <property type="component" value="Unassembled WGS sequence"/>
</dbReference>
<dbReference type="InterPro" id="IPR039910">
    <property type="entry name" value="D15-like"/>
</dbReference>
<dbReference type="PROSITE" id="PS51779">
    <property type="entry name" value="POTRA"/>
    <property type="match status" value="1"/>
</dbReference>
<keyword evidence="2" id="KW-0812">Transmembrane</keyword>
<keyword evidence="2" id="KW-1134">Transmembrane beta strand</keyword>
<comment type="subcellular location">
    <subcellularLocation>
        <location evidence="1">Membrane</location>
    </subcellularLocation>
</comment>
<keyword evidence="6" id="KW-1185">Reference proteome</keyword>
<evidence type="ECO:0000256" key="1">
    <source>
        <dbReference type="ARBA" id="ARBA00004370"/>
    </source>
</evidence>
<comment type="caution">
    <text evidence="5">The sequence shown here is derived from an EMBL/GenBank/DDBJ whole genome shotgun (WGS) entry which is preliminary data.</text>
</comment>
<accession>A0AAJ1U8T9</accession>
<dbReference type="GO" id="GO:0019867">
    <property type="term" value="C:outer membrane"/>
    <property type="evidence" value="ECO:0007669"/>
    <property type="project" value="InterPro"/>
</dbReference>
<gene>
    <name evidence="5" type="ORF">NOI20_16525</name>
</gene>
<sequence>MSSVPKRLVLAGAFLSVFNILPGEAEVRQTLVVEAGGKDLKSSIEGALTTRTLISDGDETSQSLIAAAQADYARIVAVLYDAGYFGPSVSIKLDGVEAAQISPFASDGSVGKVEVTVTPGKQFRFGRATIAPLAQGTTLPEGYRAGATAGTAVIREAATSAVSGWRDVGHAKAAVSGQKITANHPAAEVNSDIQLAPGPRLRFGQLIVSGEERMRADRIRAIAGLPTGKVFDPDDLDDATRRLQTARVFQVVSLSEADQPNPDGTLDITAAVVERKLRRFGFGAEYGTLDGGTLSAFWLHRNLFGGAERLRIEGEVSNIAQNGGGIDYELSARFDRPASWGADTDFYLTATLEHVDDPLYLTDQAEVEAGFKRIVSDQLTLQAGVGLTYSDTTDAYGSRTFLVATLPLEATYDKRDNKLNPTKGYYLNAELTPFFGISGGDGSGARLYTDARAYRALGKAERMVIAARLQLGSIMGSSPGETLPDMLFYSGGGGTVRGHAYQSLGVTLPSGLEVGGENFIGLSLELRGKITDKAQLVGFTDYGFVGAGAMPGQDGEWQSGAGLGLRYDTGIGPLRLDVATPTSGPNAGERAEVYIGIGQAF</sequence>
<evidence type="ECO:0000256" key="3">
    <source>
        <dbReference type="ARBA" id="ARBA00023136"/>
    </source>
</evidence>